<accession>A0ABQ2S9X6</accession>
<dbReference type="InterPro" id="IPR000182">
    <property type="entry name" value="GNAT_dom"/>
</dbReference>
<proteinExistence type="predicted"/>
<feature type="domain" description="N-acetyltransferase" evidence="2">
    <location>
        <begin position="42"/>
        <end position="182"/>
    </location>
</feature>
<protein>
    <submittedName>
        <fullName evidence="3">N-acetyltransferase</fullName>
    </submittedName>
</protein>
<organism evidence="3 4">
    <name type="scientific">Deinococcus knuensis</name>
    <dbReference type="NCBI Taxonomy" id="1837380"/>
    <lineage>
        <taxon>Bacteria</taxon>
        <taxon>Thermotogati</taxon>
        <taxon>Deinococcota</taxon>
        <taxon>Deinococci</taxon>
        <taxon>Deinococcales</taxon>
        <taxon>Deinococcaceae</taxon>
        <taxon>Deinococcus</taxon>
    </lineage>
</organism>
<keyword evidence="4" id="KW-1185">Reference proteome</keyword>
<gene>
    <name evidence="3" type="ORF">GCM10008961_00220</name>
</gene>
<dbReference type="Pfam" id="PF13302">
    <property type="entry name" value="Acetyltransf_3"/>
    <property type="match status" value="1"/>
</dbReference>
<dbReference type="PANTHER" id="PTHR43610">
    <property type="entry name" value="BLL6696 PROTEIN"/>
    <property type="match status" value="1"/>
</dbReference>
<name>A0ABQ2S9X6_9DEIO</name>
<dbReference type="EMBL" id="BMQO01000001">
    <property type="protein sequence ID" value="GGS13107.1"/>
    <property type="molecule type" value="Genomic_DNA"/>
</dbReference>
<evidence type="ECO:0000256" key="1">
    <source>
        <dbReference type="SAM" id="MobiDB-lite"/>
    </source>
</evidence>
<dbReference type="PANTHER" id="PTHR43610:SF1">
    <property type="entry name" value="N-ACETYLTRANSFERASE DOMAIN-CONTAINING PROTEIN"/>
    <property type="match status" value="1"/>
</dbReference>
<reference evidence="4" key="1">
    <citation type="journal article" date="2019" name="Int. J. Syst. Evol. Microbiol.">
        <title>The Global Catalogue of Microorganisms (GCM) 10K type strain sequencing project: providing services to taxonomists for standard genome sequencing and annotation.</title>
        <authorList>
            <consortium name="The Broad Institute Genomics Platform"/>
            <consortium name="The Broad Institute Genome Sequencing Center for Infectious Disease"/>
            <person name="Wu L."/>
            <person name="Ma J."/>
        </authorList>
    </citation>
    <scope>NUCLEOTIDE SEQUENCE [LARGE SCALE GENOMIC DNA]</scope>
    <source>
        <strain evidence="4">JCM 31406</strain>
    </source>
</reference>
<feature type="region of interest" description="Disordered" evidence="1">
    <location>
        <begin position="1"/>
        <end position="22"/>
    </location>
</feature>
<comment type="caution">
    <text evidence="3">The sequence shown here is derived from an EMBL/GenBank/DDBJ whole genome shotgun (WGS) entry which is preliminary data.</text>
</comment>
<dbReference type="Proteomes" id="UP000620633">
    <property type="component" value="Unassembled WGS sequence"/>
</dbReference>
<evidence type="ECO:0000259" key="2">
    <source>
        <dbReference type="Pfam" id="PF13302"/>
    </source>
</evidence>
<dbReference type="Gene3D" id="3.40.630.30">
    <property type="match status" value="1"/>
</dbReference>
<evidence type="ECO:0000313" key="3">
    <source>
        <dbReference type="EMBL" id="GGS13107.1"/>
    </source>
</evidence>
<feature type="compositionally biased region" description="Pro residues" evidence="1">
    <location>
        <begin position="8"/>
        <end position="22"/>
    </location>
</feature>
<dbReference type="SUPFAM" id="SSF55729">
    <property type="entry name" value="Acyl-CoA N-acyltransferases (Nat)"/>
    <property type="match status" value="1"/>
</dbReference>
<evidence type="ECO:0000313" key="4">
    <source>
        <dbReference type="Proteomes" id="UP000620633"/>
    </source>
</evidence>
<sequence>MGGVNVPPVGPDSIVPPPAPLPEAPLPEAEWLLAPTLAGRAVTLEALHAGHAADLHAGATPDTLRFLARGGPQEATVDAWAAYLERLNALPDRVNFAVRRNGPGGVPGPTVGRVSFSEVNAADGWVEIGTMLLPAAQGTAVNPEAKLLLMTRAFEVLGAGRVQFKVDARNERSLRAMTRLGAVREGVLRAYQRRPDGFTRDSVMFSVLAGEWPAVKAGLLARLEALSGR</sequence>
<dbReference type="InterPro" id="IPR016181">
    <property type="entry name" value="Acyl_CoA_acyltransferase"/>
</dbReference>